<name>A0A9Y2NJF7_9PSEU</name>
<dbReference type="RefSeq" id="WP_286003702.1">
    <property type="nucleotide sequence ID" value="NZ_CP127295.1"/>
</dbReference>
<dbReference type="Proteomes" id="UP001239397">
    <property type="component" value="Chromosome"/>
</dbReference>
<reference evidence="1 2" key="1">
    <citation type="submission" date="2023-06" db="EMBL/GenBank/DDBJ databases">
        <authorList>
            <person name="Oyuntsetseg B."/>
            <person name="Kim S.B."/>
        </authorList>
    </citation>
    <scope>NUCLEOTIDE SEQUENCE [LARGE SCALE GENOMIC DNA]</scope>
    <source>
        <strain evidence="1 2">4-36</strain>
    </source>
</reference>
<gene>
    <name evidence="1" type="ORF">QRX60_26835</name>
</gene>
<evidence type="ECO:0000313" key="2">
    <source>
        <dbReference type="Proteomes" id="UP001239397"/>
    </source>
</evidence>
<protein>
    <submittedName>
        <fullName evidence="1">Alpha/beta hydrolase</fullName>
    </submittedName>
</protein>
<dbReference type="GO" id="GO:0016787">
    <property type="term" value="F:hydrolase activity"/>
    <property type="evidence" value="ECO:0007669"/>
    <property type="project" value="UniProtKB-KW"/>
</dbReference>
<keyword evidence="2" id="KW-1185">Reference proteome</keyword>
<dbReference type="SUPFAM" id="SSF53474">
    <property type="entry name" value="alpha/beta-Hydrolases"/>
    <property type="match status" value="1"/>
</dbReference>
<proteinExistence type="predicted"/>
<accession>A0A9Y2NJF7</accession>
<dbReference type="InterPro" id="IPR029058">
    <property type="entry name" value="AB_hydrolase_fold"/>
</dbReference>
<evidence type="ECO:0000313" key="1">
    <source>
        <dbReference type="EMBL" id="WIY07472.1"/>
    </source>
</evidence>
<dbReference type="EMBL" id="CP127295">
    <property type="protein sequence ID" value="WIY07472.1"/>
    <property type="molecule type" value="Genomic_DNA"/>
</dbReference>
<sequence>MLLPGTGSDEVFVRAVFAGPLRALGVPLIAPPPPPGAALADGYLATLDALADEHGELLVGGISFGAHLAAEWAVRNPGRCGGLLAALPAWNGRPGQAPASLAATLSADLVAASGVDAALAQTAGSPDWLRAELDRAWRRHGDGLAAGLRVAAGRPSPTLADLARLAVPAGIGTCTDDPIHPTKVASEWARALPRAALGKTTLAALGADRESLGRATVLAFLRARRRP</sequence>
<organism evidence="1 2">
    <name type="scientific">Amycolatopsis mongoliensis</name>
    <dbReference type="NCBI Taxonomy" id="715475"/>
    <lineage>
        <taxon>Bacteria</taxon>
        <taxon>Bacillati</taxon>
        <taxon>Actinomycetota</taxon>
        <taxon>Actinomycetes</taxon>
        <taxon>Pseudonocardiales</taxon>
        <taxon>Pseudonocardiaceae</taxon>
        <taxon>Amycolatopsis</taxon>
    </lineage>
</organism>
<dbReference type="KEGG" id="amog:QRX60_26835"/>
<keyword evidence="1" id="KW-0378">Hydrolase</keyword>
<dbReference type="AlphaFoldDB" id="A0A9Y2NJF7"/>
<dbReference type="Gene3D" id="3.40.50.1820">
    <property type="entry name" value="alpha/beta hydrolase"/>
    <property type="match status" value="1"/>
</dbReference>